<dbReference type="Proteomes" id="UP000830671">
    <property type="component" value="Chromosome 4"/>
</dbReference>
<name>A0A9Q8WGW8_9PEZI</name>
<sequence length="95" mass="11079">MRNVRPLYTPIRLTDKAASIRFVIALITAYCYSRWMEQIFKSTLYGPRIHAIDHMSEFRGSLTNSQVRAHYHRDTTTIDRYLTARPPYSPSKAVS</sequence>
<dbReference type="KEGG" id="clup:CLUP02_07860"/>
<evidence type="ECO:0000313" key="2">
    <source>
        <dbReference type="Proteomes" id="UP000830671"/>
    </source>
</evidence>
<proteinExistence type="predicted"/>
<dbReference type="EMBL" id="CP019476">
    <property type="protein sequence ID" value="UQC82372.1"/>
    <property type="molecule type" value="Genomic_DNA"/>
</dbReference>
<protein>
    <submittedName>
        <fullName evidence="1">Uncharacterized protein</fullName>
    </submittedName>
</protein>
<dbReference type="AlphaFoldDB" id="A0A9Q8WGW8"/>
<organism evidence="1 2">
    <name type="scientific">Colletotrichum lupini</name>
    <dbReference type="NCBI Taxonomy" id="145971"/>
    <lineage>
        <taxon>Eukaryota</taxon>
        <taxon>Fungi</taxon>
        <taxon>Dikarya</taxon>
        <taxon>Ascomycota</taxon>
        <taxon>Pezizomycotina</taxon>
        <taxon>Sordariomycetes</taxon>
        <taxon>Hypocreomycetidae</taxon>
        <taxon>Glomerellales</taxon>
        <taxon>Glomerellaceae</taxon>
        <taxon>Colletotrichum</taxon>
        <taxon>Colletotrichum acutatum species complex</taxon>
    </lineage>
</organism>
<dbReference type="RefSeq" id="XP_049143995.1">
    <property type="nucleotide sequence ID" value="XM_049286852.1"/>
</dbReference>
<reference evidence="1" key="1">
    <citation type="journal article" date="2021" name="Mol. Plant Microbe Interact.">
        <title>Complete Genome Sequence of the Plant-Pathogenic Fungus Colletotrichum lupini.</title>
        <authorList>
            <person name="Baroncelli R."/>
            <person name="Pensec F."/>
            <person name="Da Lio D."/>
            <person name="Boufleur T."/>
            <person name="Vicente I."/>
            <person name="Sarrocco S."/>
            <person name="Picot A."/>
            <person name="Baraldi E."/>
            <person name="Sukno S."/>
            <person name="Thon M."/>
            <person name="Le Floch G."/>
        </authorList>
    </citation>
    <scope>NUCLEOTIDE SEQUENCE</scope>
    <source>
        <strain evidence="1">IMI 504893</strain>
    </source>
</reference>
<gene>
    <name evidence="1" type="ORF">CLUP02_07860</name>
</gene>
<dbReference type="GeneID" id="73341862"/>
<keyword evidence="2" id="KW-1185">Reference proteome</keyword>
<evidence type="ECO:0000313" key="1">
    <source>
        <dbReference type="EMBL" id="UQC82372.1"/>
    </source>
</evidence>
<accession>A0A9Q8WGW8</accession>